<dbReference type="RefSeq" id="WP_089670669.1">
    <property type="nucleotide sequence ID" value="NZ_CP024845.1"/>
</dbReference>
<sequence length="109" mass="11721">MKRLLLIALVFGAVIAGGGLIAVWDDATTPDRTAAAFLHAERIDNSSAVDGSVIGYENLTADQQTVFERAIADDLNITEIPDDTNASVWYDGGAVRYQNKTYEVAVSET</sequence>
<dbReference type="KEGG" id="hae:halTADL_1798"/>
<dbReference type="STRING" id="1073996.SAMN05444271_101168"/>
<organism evidence="2 3">
    <name type="scientific">Halohasta litchfieldiae</name>
    <dbReference type="NCBI Taxonomy" id="1073996"/>
    <lineage>
        <taxon>Archaea</taxon>
        <taxon>Methanobacteriati</taxon>
        <taxon>Methanobacteriota</taxon>
        <taxon>Stenosarchaea group</taxon>
        <taxon>Halobacteria</taxon>
        <taxon>Halobacteriales</taxon>
        <taxon>Haloferacaceae</taxon>
        <taxon>Halohasta</taxon>
    </lineage>
</organism>
<accession>A0A1H6QYC3</accession>
<dbReference type="OrthoDB" id="340939at2157"/>
<gene>
    <name evidence="2" type="ORF">SAMN05444271_101168</name>
</gene>
<feature type="domain" description="DUF7979" evidence="1">
    <location>
        <begin position="38"/>
        <end position="104"/>
    </location>
</feature>
<evidence type="ECO:0000313" key="3">
    <source>
        <dbReference type="Proteomes" id="UP000198888"/>
    </source>
</evidence>
<name>A0A1H6QYC3_9EURY</name>
<keyword evidence="3" id="KW-1185">Reference proteome</keyword>
<dbReference type="Proteomes" id="UP000198888">
    <property type="component" value="Unassembled WGS sequence"/>
</dbReference>
<protein>
    <recommendedName>
        <fullName evidence="1">DUF7979 domain-containing protein</fullName>
    </recommendedName>
</protein>
<reference evidence="2 3" key="1">
    <citation type="submission" date="2016-10" db="EMBL/GenBank/DDBJ databases">
        <authorList>
            <person name="de Groot N.N."/>
        </authorList>
    </citation>
    <scope>NUCLEOTIDE SEQUENCE [LARGE SCALE GENOMIC DNA]</scope>
    <source>
        <strain evidence="2 3">DSM 22187</strain>
    </source>
</reference>
<dbReference type="EMBL" id="FNYR01000001">
    <property type="protein sequence ID" value="SEI48778.1"/>
    <property type="molecule type" value="Genomic_DNA"/>
</dbReference>
<dbReference type="InterPro" id="IPR058285">
    <property type="entry name" value="DUF7979"/>
</dbReference>
<accession>A0A2H4Q2G1</accession>
<dbReference type="AlphaFoldDB" id="A0A1H6QYC3"/>
<evidence type="ECO:0000259" key="1">
    <source>
        <dbReference type="Pfam" id="PF25934"/>
    </source>
</evidence>
<dbReference type="Pfam" id="PF25934">
    <property type="entry name" value="DUF7979"/>
    <property type="match status" value="1"/>
</dbReference>
<dbReference type="GeneID" id="35002584"/>
<proteinExistence type="predicted"/>
<evidence type="ECO:0000313" key="2">
    <source>
        <dbReference type="EMBL" id="SEI48778.1"/>
    </source>
</evidence>